<feature type="coiled-coil region" evidence="1">
    <location>
        <begin position="278"/>
        <end position="372"/>
    </location>
</feature>
<dbReference type="Pfam" id="PF13476">
    <property type="entry name" value="AAA_23"/>
    <property type="match status" value="1"/>
</dbReference>
<dbReference type="InterPro" id="IPR013496">
    <property type="entry name" value="CHP02680"/>
</dbReference>
<protein>
    <submittedName>
        <fullName evidence="3">TIGR02680 family protein</fullName>
    </submittedName>
</protein>
<dbReference type="Gene3D" id="3.40.50.300">
    <property type="entry name" value="P-loop containing nucleotide triphosphate hydrolases"/>
    <property type="match status" value="2"/>
</dbReference>
<feature type="domain" description="Rad50/SbcC-type AAA" evidence="2">
    <location>
        <begin position="12"/>
        <end position="293"/>
    </location>
</feature>
<dbReference type="GO" id="GO:0006302">
    <property type="term" value="P:double-strand break repair"/>
    <property type="evidence" value="ECO:0007669"/>
    <property type="project" value="InterPro"/>
</dbReference>
<dbReference type="NCBIfam" id="TIGR02680">
    <property type="entry name" value="TIGR02680 family protein"/>
    <property type="match status" value="1"/>
</dbReference>
<dbReference type="SUPFAM" id="SSF52540">
    <property type="entry name" value="P-loop containing nucleoside triphosphate hydrolases"/>
    <property type="match status" value="1"/>
</dbReference>
<dbReference type="Proteomes" id="UP000265930">
    <property type="component" value="Unassembled WGS sequence"/>
</dbReference>
<feature type="coiled-coil region" evidence="1">
    <location>
        <begin position="225"/>
        <end position="252"/>
    </location>
</feature>
<evidence type="ECO:0000313" key="3">
    <source>
        <dbReference type="EMBL" id="RII32983.1"/>
    </source>
</evidence>
<feature type="coiled-coil region" evidence="1">
    <location>
        <begin position="521"/>
        <end position="577"/>
    </location>
</feature>
<proteinExistence type="predicted"/>
<gene>
    <name evidence="3" type="ORF">D2A34_19300</name>
</gene>
<dbReference type="GO" id="GO:0016887">
    <property type="term" value="F:ATP hydrolysis activity"/>
    <property type="evidence" value="ECO:0007669"/>
    <property type="project" value="InterPro"/>
</dbReference>
<dbReference type="RefSeq" id="WP_119367673.1">
    <property type="nucleotide sequence ID" value="NZ_QXDJ01000005.1"/>
</dbReference>
<dbReference type="Pfam" id="PF13558">
    <property type="entry name" value="SbcC_Walker_B"/>
    <property type="match status" value="1"/>
</dbReference>
<comment type="caution">
    <text evidence="3">The sequence shown here is derived from an EMBL/GenBank/DDBJ whole genome shotgun (WGS) entry which is preliminary data.</text>
</comment>
<evidence type="ECO:0000313" key="4">
    <source>
        <dbReference type="Proteomes" id="UP000265930"/>
    </source>
</evidence>
<evidence type="ECO:0000256" key="1">
    <source>
        <dbReference type="SAM" id="Coils"/>
    </source>
</evidence>
<name>A0A399IIZ2_9CLOT</name>
<dbReference type="InterPro" id="IPR027417">
    <property type="entry name" value="P-loop_NTPase"/>
</dbReference>
<accession>A0A399IIZ2</accession>
<reference evidence="3 4" key="1">
    <citation type="submission" date="2018-08" db="EMBL/GenBank/DDBJ databases">
        <title>Genome of Clostridium chromiireducens C1, DSM12136.</title>
        <authorList>
            <person name="Xing M."/>
            <person name="Wei Y."/>
            <person name="Ang E.L."/>
            <person name="Zhao H."/>
            <person name="Zhang Y."/>
        </authorList>
    </citation>
    <scope>NUCLEOTIDE SEQUENCE [LARGE SCALE GENOMIC DNA]</scope>
    <source>
        <strain evidence="3 4">C1</strain>
    </source>
</reference>
<sequence length="1350" mass="159210">MERWTANKFGLFNFWYYDDQEFKLSNGKIIFRGTNGSGKSVTTQSFIPLLLDGDKRPSRLDPFGSNARKIENYILVNEEDEDRISYLYIEFVKPESNNYITIGMGLRGRKGKQLDSWYFILKDGRRINIDFKLYKFSGQKFPLTSKQLQNELGSGNIFATTQREYMEKVNEHLFGYSDIESYKDLLNLLIQLRSPKLSKDFKPTVIYEILKESLNTLSDDDLRPMAEAMDNMDNLNLRLEELKKSIEGASKIKKVFDKYNLNILYEKAVKYKNKLMNFEKLTKSLEKIEGELKEKQRHTDNQKITLKEMQNELNKAKIKESTLKGNKGFILRDEISKEEKVLKEIQAEIKTKENESNRILQTKIEKENLTKELDNELYKKTKNFKEILDDEEYYRDESFFEHTEDFRGIIDKDTEYDFNNILTIIEEYDIAVRSSYNLITKYENITTDLNLMEEKQSKHQGIVKTKENVLAESKEYLTTVKSEYIEKINEYITGLKELNISKEEIIEIYKQVNEIYEVNHCDNIRNNVSEIAETIKNEINELKLNSEIYMKNVLEDIENINKEINNLINFKEIIEDEAYLLKVKEKLEECSIPYEDFYKVIDFKEDLDEAKRKSLEGSLLNMGILTSLIVPAEFKNKALEVLENINYRIIFSDVNCEDENIYEYFNIENEVFASTYKEDVKRVLMSISINERNKNNTYIKNSGFGIGIINGYSNDDYNLKYIGLNSRENYRKEKIESLEKYKNEKIKEKEIYAKNIEALIERISILNEEKEGFPKTDDIKETIKVIDENIRKLDKEISDLQYINEKIYGLKEEVKSLKIKLFTESEGIKIPKNKKSYEEAMKGISDYRKTINNLQNLLLEIYYKHKERKQLEEYIEDIIYNLDNVNGELYKLKDKRNERINNIQGLTEAMKIFDLGKLEEEYALVTDIITNYPEKIQGISDFIAREETAIVFIEEKIDLKRKSILDEKTQLNYFEEIVRNELNLKYIEELSDLEVNESINWIIETSNNTRENVNLQSVLHESFNINKSYLIDYHPKLENIFNYDESDDYIKNEILKGAARLDIKIKFNKKDTSIYQLISYLESALEEQALLINEKEREVFEDTLINTLSSKINAKIYKAKGWVKEIDELMGNMDTSSGFKLYLNWRPKKAENEGEINIKDLTEILSTPHFMTEEQRQSVSEHFKEKLKRQKRIVDKDGLSRNYHTIIKEVLDYREWFEFQLSFSKPTERKKELTDNEFFKLSGGEKAMAMYVPLFAAVNARYNSADKKDCPRIISLDEAFAGVDEDNISNMFTLIENLKLDYVLNSQVLWGTYESVKSLSIYELIRQGEDVVLPFKYHWNGKVKTMEVEV</sequence>
<dbReference type="EMBL" id="QXDJ01000005">
    <property type="protein sequence ID" value="RII32983.1"/>
    <property type="molecule type" value="Genomic_DNA"/>
</dbReference>
<keyword evidence="1" id="KW-0175">Coiled coil</keyword>
<organism evidence="3 4">
    <name type="scientific">Clostridium chromiireducens</name>
    <dbReference type="NCBI Taxonomy" id="225345"/>
    <lineage>
        <taxon>Bacteria</taxon>
        <taxon>Bacillati</taxon>
        <taxon>Bacillota</taxon>
        <taxon>Clostridia</taxon>
        <taxon>Eubacteriales</taxon>
        <taxon>Clostridiaceae</taxon>
        <taxon>Clostridium</taxon>
    </lineage>
</organism>
<evidence type="ECO:0000259" key="2">
    <source>
        <dbReference type="Pfam" id="PF13476"/>
    </source>
</evidence>
<dbReference type="InterPro" id="IPR038729">
    <property type="entry name" value="Rad50/SbcC_AAA"/>
</dbReference>